<dbReference type="PANTHER" id="PTHR10954:SF23">
    <property type="entry name" value="RIBONUCLEASE"/>
    <property type="match status" value="1"/>
</dbReference>
<dbReference type="PANTHER" id="PTHR10954">
    <property type="entry name" value="RIBONUCLEASE H2 SUBUNIT A"/>
    <property type="match status" value="1"/>
</dbReference>
<feature type="domain" description="RNase H type-2" evidence="11">
    <location>
        <begin position="10"/>
        <end position="216"/>
    </location>
</feature>
<evidence type="ECO:0000313" key="12">
    <source>
        <dbReference type="EMBL" id="BBL67447.1"/>
    </source>
</evidence>
<proteinExistence type="inferred from homology"/>
<feature type="binding site" evidence="8 9">
    <location>
        <position position="16"/>
    </location>
    <ligand>
        <name>a divalent metal cation</name>
        <dbReference type="ChEBI" id="CHEBI:60240"/>
    </ligand>
</feature>
<accession>A0ABN5XFL7</accession>
<keyword evidence="7 8" id="KW-0464">Manganese</keyword>
<feature type="binding site" evidence="8 9">
    <location>
        <position position="17"/>
    </location>
    <ligand>
        <name>a divalent metal cation</name>
        <dbReference type="ChEBI" id="CHEBI:60240"/>
    </ligand>
</feature>
<keyword evidence="8 9" id="KW-0255">Endonuclease</keyword>
<keyword evidence="13" id="KW-1185">Reference proteome</keyword>
<dbReference type="InterPro" id="IPR020787">
    <property type="entry name" value="RNase_HII_arc"/>
</dbReference>
<organism evidence="12 13">
    <name type="scientific">Methanoculleus chikugoensis</name>
    <dbReference type="NCBI Taxonomy" id="118126"/>
    <lineage>
        <taxon>Archaea</taxon>
        <taxon>Methanobacteriati</taxon>
        <taxon>Methanobacteriota</taxon>
        <taxon>Stenosarchaea group</taxon>
        <taxon>Methanomicrobia</taxon>
        <taxon>Methanomicrobiales</taxon>
        <taxon>Methanomicrobiaceae</taxon>
        <taxon>Methanoculleus</taxon>
    </lineage>
</organism>
<dbReference type="PROSITE" id="PS51257">
    <property type="entry name" value="PROKAR_LIPOPROTEIN"/>
    <property type="match status" value="1"/>
</dbReference>
<evidence type="ECO:0000256" key="5">
    <source>
        <dbReference type="ARBA" id="ARBA00019179"/>
    </source>
</evidence>
<evidence type="ECO:0000259" key="11">
    <source>
        <dbReference type="PROSITE" id="PS51975"/>
    </source>
</evidence>
<comment type="function">
    <text evidence="2 8 10">Endonuclease that specifically degrades the RNA of RNA-DNA hybrids.</text>
</comment>
<keyword evidence="6 8" id="KW-0963">Cytoplasm</keyword>
<keyword evidence="8 9" id="KW-0479">Metal-binding</keyword>
<dbReference type="EMBL" id="AP019781">
    <property type="protein sequence ID" value="BBL67447.1"/>
    <property type="molecule type" value="Genomic_DNA"/>
</dbReference>
<dbReference type="Pfam" id="PF01351">
    <property type="entry name" value="RNase_HII"/>
    <property type="match status" value="1"/>
</dbReference>
<evidence type="ECO:0000313" key="13">
    <source>
        <dbReference type="Proteomes" id="UP000824969"/>
    </source>
</evidence>
<evidence type="ECO:0000256" key="9">
    <source>
        <dbReference type="PROSITE-ProRule" id="PRU01319"/>
    </source>
</evidence>
<dbReference type="Proteomes" id="UP000824969">
    <property type="component" value="Chromosome"/>
</dbReference>
<comment type="catalytic activity">
    <reaction evidence="8 9 10">
        <text>Endonucleolytic cleavage to 5'-phosphomonoester.</text>
        <dbReference type="EC" id="3.1.26.4"/>
    </reaction>
</comment>
<dbReference type="InterPro" id="IPR004649">
    <property type="entry name" value="RNase_H2_suA"/>
</dbReference>
<dbReference type="InterPro" id="IPR001352">
    <property type="entry name" value="RNase_HII/HIII"/>
</dbReference>
<evidence type="ECO:0000256" key="7">
    <source>
        <dbReference type="ARBA" id="ARBA00023211"/>
    </source>
</evidence>
<evidence type="ECO:0000256" key="6">
    <source>
        <dbReference type="ARBA" id="ARBA00022490"/>
    </source>
</evidence>
<comment type="subcellular location">
    <subcellularLocation>
        <location evidence="3 8">Cytoplasm</location>
    </subcellularLocation>
</comment>
<keyword evidence="8 9" id="KW-0378">Hydrolase</keyword>
<name>A0ABN5XFL7_9EURY</name>
<dbReference type="NCBIfam" id="TIGR00729">
    <property type="entry name" value="ribonuclease HII"/>
    <property type="match status" value="1"/>
</dbReference>
<comment type="similarity">
    <text evidence="4 8 10">Belongs to the RNase HII family.</text>
</comment>
<reference evidence="12 13" key="1">
    <citation type="submission" date="2019-06" db="EMBL/GenBank/DDBJ databases">
        <title>Complete genome sequence of Methanoculleus chikugoensis strain MG62.</title>
        <authorList>
            <person name="Asakawa S."/>
            <person name="Dianou D."/>
        </authorList>
    </citation>
    <scope>NUCLEOTIDE SEQUENCE [LARGE SCALE GENOMIC DNA]</scope>
    <source>
        <strain evidence="12 13">MG62</strain>
    </source>
</reference>
<evidence type="ECO:0000256" key="3">
    <source>
        <dbReference type="ARBA" id="ARBA00004496"/>
    </source>
</evidence>
<feature type="binding site" evidence="8 9">
    <location>
        <position position="111"/>
    </location>
    <ligand>
        <name>a divalent metal cation</name>
        <dbReference type="ChEBI" id="CHEBI:60240"/>
    </ligand>
</feature>
<comment type="cofactor">
    <cofactor evidence="8 9">
        <name>Mn(2+)</name>
        <dbReference type="ChEBI" id="CHEBI:29035"/>
    </cofactor>
    <cofactor evidence="8 9">
        <name>Mg(2+)</name>
        <dbReference type="ChEBI" id="CHEBI:18420"/>
    </cofactor>
    <text evidence="8 9">Manganese or magnesium. Binds 1 divalent metal ion per monomer in the absence of substrate. May bind a second metal ion after substrate binding.</text>
</comment>
<protein>
    <recommendedName>
        <fullName evidence="5 8">Ribonuclease HII</fullName>
        <shortName evidence="8">RNase HII</shortName>
        <ecNumber evidence="8">3.1.26.4</ecNumber>
    </recommendedName>
</protein>
<evidence type="ECO:0000256" key="8">
    <source>
        <dbReference type="HAMAP-Rule" id="MF_00052"/>
    </source>
</evidence>
<dbReference type="CDD" id="cd07180">
    <property type="entry name" value="RNase_HII_archaea_like"/>
    <property type="match status" value="1"/>
</dbReference>
<evidence type="ECO:0000256" key="4">
    <source>
        <dbReference type="ARBA" id="ARBA00007383"/>
    </source>
</evidence>
<dbReference type="PROSITE" id="PS51975">
    <property type="entry name" value="RNASE_H_2"/>
    <property type="match status" value="1"/>
</dbReference>
<dbReference type="HAMAP" id="MF_00052_A">
    <property type="entry name" value="RNase_HII_A"/>
    <property type="match status" value="1"/>
</dbReference>
<evidence type="ECO:0000256" key="10">
    <source>
        <dbReference type="RuleBase" id="RU003515"/>
    </source>
</evidence>
<comment type="cofactor">
    <cofactor evidence="1">
        <name>Mg(2+)</name>
        <dbReference type="ChEBI" id="CHEBI:18420"/>
    </cofactor>
</comment>
<dbReference type="EC" id="3.1.26.4" evidence="8"/>
<gene>
    <name evidence="8" type="primary">rnhB</name>
    <name evidence="12" type="ORF">MchiMG62_06280</name>
</gene>
<evidence type="ECO:0000256" key="1">
    <source>
        <dbReference type="ARBA" id="ARBA00001946"/>
    </source>
</evidence>
<sequence length="219" mass="24110">MKYLANKPPYVICGVDEAGKGSVLGPMVVAAVGCREIEDLADLPIRDSKALRPKQREALYEILFRDFSIAIVTIDASGIDDARSRMSMNTCVAELHAEAIRGLQPEYAYVDACDVNAERYGQTVAGLLDFPCRIVAEHRADARHKIVGAASVVAKVTRDRAIRELEQQYGTIGSGYPSDTVTIEFLRGYIRDHGSPPPCARRSWKTVTNLCQTTMQDFA</sequence>
<dbReference type="InterPro" id="IPR024567">
    <property type="entry name" value="RNase_HII/HIII_dom"/>
</dbReference>
<keyword evidence="8 9" id="KW-0540">Nuclease</keyword>
<evidence type="ECO:0000256" key="2">
    <source>
        <dbReference type="ARBA" id="ARBA00004065"/>
    </source>
</evidence>